<keyword evidence="4" id="KW-0479">Metal-binding</keyword>
<keyword evidence="5" id="KW-0547">Nucleotide-binding</keyword>
<keyword evidence="13" id="KW-1185">Reference proteome</keyword>
<dbReference type="Gene3D" id="1.10.3210.30">
    <property type="match status" value="1"/>
</dbReference>
<dbReference type="InterPro" id="IPR006483">
    <property type="entry name" value="CRISPR-assoc_Cas3_HD"/>
</dbReference>
<feature type="compositionally biased region" description="Low complexity" evidence="10">
    <location>
        <begin position="19"/>
        <end position="40"/>
    </location>
</feature>
<keyword evidence="12" id="KW-0255">Endonuclease</keyword>
<sequence length="975" mass="104309">MPERRKPCADAWKDSSTKTGTLPPRSRPSSGRSPSTNPNTRPQQPATTAPSPRFRAAATRSAEKRRPRAAPPTTDTPGHAMYRYWGKAAKDSAAHHLLVCHCLDVAATLHALLDADTRLRQRLYALAPAVAPADLDALLAYFAVLHDLGKFAPAFQQYRPDIVDALGGPPAKRVNNDHHSHLGKAIFLDDDIADAWQPSFLCRDGWLHMDTLGPLADAAFGHHGKPPQPLAESNLRLPAATTAAIRQFIGEVGAMFLPAPLALPGGDEALQAFRPVSWLFAGLLVVADWLASGQGFAYCDTPMPLAAYLTERALPQARAAVAACGILSPPPRQGSGFHDLLPHIRKKYAPTPLQAHVLEIAGLDRGPRLFIFEDVTGAGKTEAAVLAAHGVMAGGEAQGLYVGLPTMATANGMYARLAPSYRALFEETEDAQPSLMLAHSARRIHDDFSRSIGLERGRAGDGDLEDGTAADGGAFCASWLADNAKKSLLAPCGVGTLDQALLAALPAKHQCLRLLGLGRNVLVADEVHAYDPYTTRLLEALLTFQAGLGGSAVLLSATLPRRVKQGLAAAFCRGAGYPTPTLSAGPLPLATRLADGVFSETPLPQTRTLSVAVALCHDVAEAYDRLAAVHAAGGCAIMVCNTVDRAMAARDLLAQRLPPEDVLLFHARFALCDRLAMEERVLTIFGKDSTQETRRGKILVSTQIVEQSLDVDADFLVTELAPMELILQRAGRCQRHDRDWRPAGFAGPSVLVVSPPAVDEPGLGWGEAELGKGLYVYPGHDVLWRTARLLSMCQRIELPRQARELVEGAYDVDALPTPGALASAEDKQAGKASAEKSLATANCLDFHQGYGADAASGLWYDDRVTPTRLGDERVTLRLLRVVADGLALWAEDGLDAATCARSEVSVPLRRGRALTAVGEWESRLAAFAATLPDQGRWVTLAPFIETEAPGVWRCALPGTGAVYSRGEGLIYENNK</sequence>
<dbReference type="PANTHER" id="PTHR47963">
    <property type="entry name" value="DEAD-BOX ATP-DEPENDENT RNA HELICASE 47, MITOCHONDRIAL"/>
    <property type="match status" value="1"/>
</dbReference>
<dbReference type="PROSITE" id="PS51643">
    <property type="entry name" value="HD_CAS3"/>
    <property type="match status" value="1"/>
</dbReference>
<gene>
    <name evidence="12" type="ORF">C3Y92_05860</name>
</gene>
<dbReference type="OrthoDB" id="9810236at2"/>
<dbReference type="GO" id="GO:0051607">
    <property type="term" value="P:defense response to virus"/>
    <property type="evidence" value="ECO:0007669"/>
    <property type="project" value="UniProtKB-KW"/>
</dbReference>
<keyword evidence="6" id="KW-0378">Hydrolase</keyword>
<dbReference type="GO" id="GO:0005524">
    <property type="term" value="F:ATP binding"/>
    <property type="evidence" value="ECO:0007669"/>
    <property type="project" value="UniProtKB-KW"/>
</dbReference>
<feature type="region of interest" description="Disordered" evidence="10">
    <location>
        <begin position="1"/>
        <end position="79"/>
    </location>
</feature>
<comment type="similarity">
    <text evidence="1">In the N-terminal section; belongs to the CRISPR-associated nuclease Cas3-HD family.</text>
</comment>
<reference evidence="12 13" key="1">
    <citation type="submission" date="2018-02" db="EMBL/GenBank/DDBJ databases">
        <title>Genome sequence of Desulfovibrio carbinolicus DSM 3852.</title>
        <authorList>
            <person name="Wilbanks E."/>
            <person name="Skennerton C.T."/>
            <person name="Orphan V.J."/>
        </authorList>
    </citation>
    <scope>NUCLEOTIDE SEQUENCE [LARGE SCALE GENOMIC DNA]</scope>
    <source>
        <strain evidence="12 13">DSM 3852</strain>
    </source>
</reference>
<dbReference type="GO" id="GO:0046872">
    <property type="term" value="F:metal ion binding"/>
    <property type="evidence" value="ECO:0007669"/>
    <property type="project" value="UniProtKB-KW"/>
</dbReference>
<feature type="domain" description="HD Cas3-type" evidence="11">
    <location>
        <begin position="91"/>
        <end position="290"/>
    </location>
</feature>
<dbReference type="GO" id="GO:0004519">
    <property type="term" value="F:endonuclease activity"/>
    <property type="evidence" value="ECO:0007669"/>
    <property type="project" value="UniProtKB-KW"/>
</dbReference>
<dbReference type="AlphaFoldDB" id="A0A4P6HJY9"/>
<dbReference type="InterPro" id="IPR038257">
    <property type="entry name" value="CRISPR-assoc_Cas3_HD_sf"/>
</dbReference>
<evidence type="ECO:0000256" key="5">
    <source>
        <dbReference type="ARBA" id="ARBA00022741"/>
    </source>
</evidence>
<evidence type="ECO:0000259" key="11">
    <source>
        <dbReference type="PROSITE" id="PS51643"/>
    </source>
</evidence>
<evidence type="ECO:0000256" key="4">
    <source>
        <dbReference type="ARBA" id="ARBA00022723"/>
    </source>
</evidence>
<dbReference type="InterPro" id="IPR027417">
    <property type="entry name" value="P-loop_NTPase"/>
</dbReference>
<dbReference type="GO" id="GO:0003723">
    <property type="term" value="F:RNA binding"/>
    <property type="evidence" value="ECO:0007669"/>
    <property type="project" value="TreeGrafter"/>
</dbReference>
<organism evidence="12 13">
    <name type="scientific">Solidesulfovibrio carbinolicus</name>
    <dbReference type="NCBI Taxonomy" id="296842"/>
    <lineage>
        <taxon>Bacteria</taxon>
        <taxon>Pseudomonadati</taxon>
        <taxon>Thermodesulfobacteriota</taxon>
        <taxon>Desulfovibrionia</taxon>
        <taxon>Desulfovibrionales</taxon>
        <taxon>Desulfovibrionaceae</taxon>
        <taxon>Solidesulfovibrio</taxon>
    </lineage>
</organism>
<feature type="compositionally biased region" description="Polar residues" evidence="10">
    <location>
        <begin position="41"/>
        <end position="50"/>
    </location>
</feature>
<evidence type="ECO:0000256" key="3">
    <source>
        <dbReference type="ARBA" id="ARBA00022722"/>
    </source>
</evidence>
<evidence type="ECO:0000256" key="2">
    <source>
        <dbReference type="ARBA" id="ARBA00009046"/>
    </source>
</evidence>
<dbReference type="EMBL" id="CP026538">
    <property type="protein sequence ID" value="QAZ66794.1"/>
    <property type="molecule type" value="Genomic_DNA"/>
</dbReference>
<protein>
    <submittedName>
        <fullName evidence="12">CRISPR-associated helicase/endonuclease Cas3</fullName>
    </submittedName>
</protein>
<comment type="similarity">
    <text evidence="2">In the central section; belongs to the CRISPR-associated helicase Cas3 family.</text>
</comment>
<evidence type="ECO:0000256" key="8">
    <source>
        <dbReference type="ARBA" id="ARBA00022840"/>
    </source>
</evidence>
<dbReference type="InterPro" id="IPR054712">
    <property type="entry name" value="Cas3-like_dom"/>
</dbReference>
<keyword evidence="8" id="KW-0067">ATP-binding</keyword>
<keyword evidence="3" id="KW-0540">Nuclease</keyword>
<accession>A0A4P6HJY9</accession>
<evidence type="ECO:0000313" key="13">
    <source>
        <dbReference type="Proteomes" id="UP000293296"/>
    </source>
</evidence>
<evidence type="ECO:0000256" key="1">
    <source>
        <dbReference type="ARBA" id="ARBA00006847"/>
    </source>
</evidence>
<dbReference type="Proteomes" id="UP000293296">
    <property type="component" value="Chromosome"/>
</dbReference>
<dbReference type="CDD" id="cd09641">
    <property type="entry name" value="Cas3''_I"/>
    <property type="match status" value="1"/>
</dbReference>
<dbReference type="GO" id="GO:0016787">
    <property type="term" value="F:hydrolase activity"/>
    <property type="evidence" value="ECO:0007669"/>
    <property type="project" value="UniProtKB-KW"/>
</dbReference>
<dbReference type="Gene3D" id="3.40.50.300">
    <property type="entry name" value="P-loop containing nucleotide triphosphate hydrolases"/>
    <property type="match status" value="2"/>
</dbReference>
<keyword evidence="7" id="KW-0347">Helicase</keyword>
<proteinExistence type="inferred from homology"/>
<evidence type="ECO:0000256" key="9">
    <source>
        <dbReference type="ARBA" id="ARBA00023118"/>
    </source>
</evidence>
<dbReference type="InterPro" id="IPR006474">
    <property type="entry name" value="Helicase_Cas3_CRISPR-ass_core"/>
</dbReference>
<dbReference type="GO" id="GO:0003724">
    <property type="term" value="F:RNA helicase activity"/>
    <property type="evidence" value="ECO:0007669"/>
    <property type="project" value="TreeGrafter"/>
</dbReference>
<evidence type="ECO:0000256" key="6">
    <source>
        <dbReference type="ARBA" id="ARBA00022801"/>
    </source>
</evidence>
<feature type="compositionally biased region" description="Basic and acidic residues" evidence="10">
    <location>
        <begin position="1"/>
        <end position="16"/>
    </location>
</feature>
<dbReference type="NCBIfam" id="TIGR01596">
    <property type="entry name" value="cas3_HD"/>
    <property type="match status" value="1"/>
</dbReference>
<dbReference type="InterPro" id="IPR050547">
    <property type="entry name" value="DEAD_box_RNA_helicases"/>
</dbReference>
<name>A0A4P6HJY9_9BACT</name>
<dbReference type="NCBIfam" id="TIGR01587">
    <property type="entry name" value="cas3_core"/>
    <property type="match status" value="1"/>
</dbReference>
<dbReference type="Pfam" id="PF18019">
    <property type="entry name" value="Cas3_HD"/>
    <property type="match status" value="1"/>
</dbReference>
<dbReference type="KEGG" id="dcb:C3Y92_05860"/>
<dbReference type="Pfam" id="PF22590">
    <property type="entry name" value="Cas3-like_C_2"/>
    <property type="match status" value="1"/>
</dbReference>
<evidence type="ECO:0000256" key="10">
    <source>
        <dbReference type="SAM" id="MobiDB-lite"/>
    </source>
</evidence>
<evidence type="ECO:0000313" key="12">
    <source>
        <dbReference type="EMBL" id="QAZ66794.1"/>
    </source>
</evidence>
<evidence type="ECO:0000256" key="7">
    <source>
        <dbReference type="ARBA" id="ARBA00022806"/>
    </source>
</evidence>
<keyword evidence="9" id="KW-0051">Antiviral defense</keyword>
<dbReference type="SUPFAM" id="SSF52540">
    <property type="entry name" value="P-loop containing nucleoside triphosphate hydrolases"/>
    <property type="match status" value="1"/>
</dbReference>
<dbReference type="PANTHER" id="PTHR47963:SF9">
    <property type="entry name" value="CRISPR-ASSOCIATED ENDONUCLEASE_HELICASE CAS3"/>
    <property type="match status" value="1"/>
</dbReference>